<sequence length="130" mass="14890">RSVVEFFSQLGIKQSFTSVEHPQTNGHAESANKVVLKGQRKRLEEAKGRRVEELPQNEEDMRANLDFLHKGDFVLKRVMKDGTTNKLTPNWEGHLKIIEIVGKGAFQLERLDGKEVPRTCNSTILHIYYS</sequence>
<feature type="compositionally biased region" description="Polar residues" evidence="1">
    <location>
        <begin position="18"/>
        <end position="27"/>
    </location>
</feature>
<dbReference type="InterPro" id="IPR012337">
    <property type="entry name" value="RNaseH-like_sf"/>
</dbReference>
<feature type="non-terminal residue" evidence="2">
    <location>
        <position position="1"/>
    </location>
</feature>
<evidence type="ECO:0000256" key="1">
    <source>
        <dbReference type="SAM" id="MobiDB-lite"/>
    </source>
</evidence>
<keyword evidence="3" id="KW-1185">Reference proteome</keyword>
<dbReference type="SUPFAM" id="SSF53098">
    <property type="entry name" value="Ribonuclease H-like"/>
    <property type="match status" value="1"/>
</dbReference>
<evidence type="ECO:0000313" key="2">
    <source>
        <dbReference type="EMBL" id="RDX88645.1"/>
    </source>
</evidence>
<evidence type="ECO:0008006" key="4">
    <source>
        <dbReference type="Google" id="ProtNLM"/>
    </source>
</evidence>
<organism evidence="2 3">
    <name type="scientific">Mucuna pruriens</name>
    <name type="common">Velvet bean</name>
    <name type="synonym">Dolichos pruriens</name>
    <dbReference type="NCBI Taxonomy" id="157652"/>
    <lineage>
        <taxon>Eukaryota</taxon>
        <taxon>Viridiplantae</taxon>
        <taxon>Streptophyta</taxon>
        <taxon>Embryophyta</taxon>
        <taxon>Tracheophyta</taxon>
        <taxon>Spermatophyta</taxon>
        <taxon>Magnoliopsida</taxon>
        <taxon>eudicotyledons</taxon>
        <taxon>Gunneridae</taxon>
        <taxon>Pentapetalae</taxon>
        <taxon>rosids</taxon>
        <taxon>fabids</taxon>
        <taxon>Fabales</taxon>
        <taxon>Fabaceae</taxon>
        <taxon>Papilionoideae</taxon>
        <taxon>50 kb inversion clade</taxon>
        <taxon>NPAAA clade</taxon>
        <taxon>indigoferoid/millettioid clade</taxon>
        <taxon>Phaseoleae</taxon>
        <taxon>Mucuna</taxon>
    </lineage>
</organism>
<protein>
    <recommendedName>
        <fullName evidence="4">Integrase catalytic domain-containing protein</fullName>
    </recommendedName>
</protein>
<name>A0A371GDK9_MUCPR</name>
<gene>
    <name evidence="2" type="ORF">CR513_29737</name>
</gene>
<evidence type="ECO:0000313" key="3">
    <source>
        <dbReference type="Proteomes" id="UP000257109"/>
    </source>
</evidence>
<dbReference type="InterPro" id="IPR036397">
    <property type="entry name" value="RNaseH_sf"/>
</dbReference>
<feature type="region of interest" description="Disordered" evidence="1">
    <location>
        <begin position="18"/>
        <end position="37"/>
    </location>
</feature>
<dbReference type="OrthoDB" id="1934939at2759"/>
<dbReference type="GO" id="GO:0003676">
    <property type="term" value="F:nucleic acid binding"/>
    <property type="evidence" value="ECO:0007669"/>
    <property type="project" value="InterPro"/>
</dbReference>
<dbReference type="AlphaFoldDB" id="A0A371GDK9"/>
<dbReference type="Gene3D" id="3.30.420.10">
    <property type="entry name" value="Ribonuclease H-like superfamily/Ribonuclease H"/>
    <property type="match status" value="1"/>
</dbReference>
<accession>A0A371GDK9</accession>
<dbReference type="EMBL" id="QJKJ01005882">
    <property type="protein sequence ID" value="RDX88645.1"/>
    <property type="molecule type" value="Genomic_DNA"/>
</dbReference>
<dbReference type="PANTHER" id="PTHR48475:SF2">
    <property type="entry name" value="RIBONUCLEASE H"/>
    <property type="match status" value="1"/>
</dbReference>
<dbReference type="PANTHER" id="PTHR48475">
    <property type="entry name" value="RIBONUCLEASE H"/>
    <property type="match status" value="1"/>
</dbReference>
<dbReference type="Proteomes" id="UP000257109">
    <property type="component" value="Unassembled WGS sequence"/>
</dbReference>
<reference evidence="2" key="1">
    <citation type="submission" date="2018-05" db="EMBL/GenBank/DDBJ databases">
        <title>Draft genome of Mucuna pruriens seed.</title>
        <authorList>
            <person name="Nnadi N.E."/>
            <person name="Vos R."/>
            <person name="Hasami M.H."/>
            <person name="Devisetty U.K."/>
            <person name="Aguiy J.C."/>
        </authorList>
    </citation>
    <scope>NUCLEOTIDE SEQUENCE [LARGE SCALE GENOMIC DNA]</scope>
    <source>
        <strain evidence="2">JCA_2017</strain>
    </source>
</reference>
<proteinExistence type="predicted"/>
<comment type="caution">
    <text evidence="2">The sequence shown here is derived from an EMBL/GenBank/DDBJ whole genome shotgun (WGS) entry which is preliminary data.</text>
</comment>
<feature type="non-terminal residue" evidence="2">
    <location>
        <position position="130"/>
    </location>
</feature>